<dbReference type="RefSeq" id="WP_158422617.1">
    <property type="nucleotide sequence ID" value="NZ_JAOQJL010000041.1"/>
</dbReference>
<proteinExistence type="predicted"/>
<dbReference type="EMBL" id="JAOQJL010000041">
    <property type="protein sequence ID" value="MCU6766835.1"/>
    <property type="molecule type" value="Genomic_DNA"/>
</dbReference>
<accession>A0ABT2TX66</accession>
<protein>
    <recommendedName>
        <fullName evidence="3">PD-(D/E)XK endonuclease-like domain-containing protein</fullName>
    </recommendedName>
</protein>
<dbReference type="Proteomes" id="UP001652409">
    <property type="component" value="Unassembled WGS sequence"/>
</dbReference>
<name>A0ABT2TX66_9FIRM</name>
<comment type="caution">
    <text evidence="1">The sequence shown here is derived from an EMBL/GenBank/DDBJ whole genome shotgun (WGS) entry which is preliminary data.</text>
</comment>
<sequence>MSNRVYTYVKITELKKASFFSQIAALPQLTMSLEMARSMAFDMRIFQRNIMGFSGFLQRLFPGWNTSGQRFAYITVLNHFLRDKIRSAKDKSERDWLFGCKKNLYFAINNVIRLEEARIRPEDIQDPSRDIRLFVEMWKKLENADDSIHNFRNRLVELQDADVFSDAVNKIFKFHGRKQIVWHGFQFLTPIQQYVFDCFGHAGYDIYALIQDEEQYPYANQIWEYLYDHKNGFPEKKMWIRQDADIKINPLGEIFETGEKTSASNISIIKYNNTVEFIEDIPRIKEAGYYIYCADDRAANNMLKDYYPEQYETRNLLSYPIGQFVYALHRMWDEDLQGIVLSQNGLRKCFASGWLSSNGKSSVNFTEDLERLLPYFEGCYTVDEWKACLDNFTDACHNAVDVFTVQADDPEDKRKQETLGNPLRYFSAFSINESHIAEVMDIIDQLIRMAKALFGGNEPVSIHEHMNKLDGMLYMHKGMPKELYLEEREKVKQIFEALESEKVRDFLCYPGDLAAALLSFMGGRTDDEEQSHAGLQTLVFNIFQVEAAPIAAKEKVHICLADISRLPGAAGKYGWPLDEDVLLTIAECNKNTYLNNWIKNNRLTPLSNRYYLYTALKNKDVEISWIQKQGEKLYSPSPYITLLDKLSDTQIRGTDARLQELPYVAGIYPHKHLDCSFDIRDNEKMYEHDAKLVYSLCPMRFVYEYVLGDSSAYRSEYQQNRAIVRLIQIFNKLLKGKYTIEQIAGQVFEIFPNIRKAEKRQMRDDAARWPVMEPDDAYTAYKDKNYTNYRLNLTFLDERIYEQARKNAVMLMSQEGRRGIFYDRGQQTGSRNCEFCPHSVYCMSALYGIDYKGEQG</sequence>
<evidence type="ECO:0000313" key="1">
    <source>
        <dbReference type="EMBL" id="MCU6766835.1"/>
    </source>
</evidence>
<organism evidence="1 2">
    <name type="scientific">Blautia ammoniilytica</name>
    <dbReference type="NCBI Taxonomy" id="2981782"/>
    <lineage>
        <taxon>Bacteria</taxon>
        <taxon>Bacillati</taxon>
        <taxon>Bacillota</taxon>
        <taxon>Clostridia</taxon>
        <taxon>Lachnospirales</taxon>
        <taxon>Lachnospiraceae</taxon>
        <taxon>Blautia</taxon>
    </lineage>
</organism>
<gene>
    <name evidence="1" type="ORF">OCV61_15740</name>
</gene>
<evidence type="ECO:0008006" key="3">
    <source>
        <dbReference type="Google" id="ProtNLM"/>
    </source>
</evidence>
<keyword evidence="2" id="KW-1185">Reference proteome</keyword>
<evidence type="ECO:0000313" key="2">
    <source>
        <dbReference type="Proteomes" id="UP001652409"/>
    </source>
</evidence>
<reference evidence="1 2" key="1">
    <citation type="journal article" date="2021" name="ISME Commun">
        <title>Automated analysis of genomic sequences facilitates high-throughput and comprehensive description of bacteria.</title>
        <authorList>
            <person name="Hitch T.C.A."/>
        </authorList>
    </citation>
    <scope>NUCLEOTIDE SEQUENCE [LARGE SCALE GENOMIC DNA]</scope>
    <source>
        <strain evidence="1 2">Sanger_23</strain>
    </source>
</reference>